<dbReference type="InterPro" id="IPR002575">
    <property type="entry name" value="Aminoglycoside_PTrfase"/>
</dbReference>
<comment type="caution">
    <text evidence="2">The sequence shown here is derived from an EMBL/GenBank/DDBJ whole genome shotgun (WGS) entry which is preliminary data.</text>
</comment>
<accession>A0AAE3IXB2</accession>
<dbReference type="Pfam" id="PF01636">
    <property type="entry name" value="APH"/>
    <property type="match status" value="1"/>
</dbReference>
<dbReference type="AlphaFoldDB" id="A0AAE3IXB2"/>
<dbReference type="Proteomes" id="UP001209318">
    <property type="component" value="Unassembled WGS sequence"/>
</dbReference>
<protein>
    <submittedName>
        <fullName evidence="2">Aminoglycoside phosphotransferase family protein</fullName>
    </submittedName>
</protein>
<dbReference type="RefSeq" id="WP_263073925.1">
    <property type="nucleotide sequence ID" value="NZ_JAOUSF010000004.1"/>
</dbReference>
<evidence type="ECO:0000313" key="2">
    <source>
        <dbReference type="EMBL" id="MCU9614624.1"/>
    </source>
</evidence>
<dbReference type="Gene3D" id="3.90.1200.10">
    <property type="match status" value="1"/>
</dbReference>
<name>A0AAE3IXB2_9BACI</name>
<keyword evidence="3" id="KW-1185">Reference proteome</keyword>
<dbReference type="PANTHER" id="PTHR41283">
    <property type="entry name" value="AMINOGLYCOSIDE PHOSPHOTRANSFERASE"/>
    <property type="match status" value="1"/>
</dbReference>
<gene>
    <name evidence="2" type="ORF">OEV98_13855</name>
</gene>
<reference evidence="2" key="1">
    <citation type="submission" date="2022-10" db="EMBL/GenBank/DDBJ databases">
        <title>Description of Fervidibacillus gen. nov. in the family Fervidibacillaceae fam. nov. with two species, Fervidibacillus albus sp. nov., and Fervidibacillus halotolerans sp. nov., isolated from tidal flat sediments.</title>
        <authorList>
            <person name="Kwon K.K."/>
            <person name="Yang S.-H."/>
        </authorList>
    </citation>
    <scope>NUCLEOTIDE SEQUENCE</scope>
    <source>
        <strain evidence="2">JCM 19140</strain>
    </source>
</reference>
<sequence length="299" mass="35106">MLKLTEIPNSERWRKIEHVHKGWSNDEKYFVVDEQGNRLLLRIAEARVKNSKQAELEMIRLCNQFTFPMSRVIDFGTCQNEDYVYMLLTWVDGAPLEDCIHSLSETKQYELGIEAGSYLKQIHSLPVTKDVSDWEKKMQQKIMKRIEEYVYSPYTVEGDAVVVDFVTEHLHLLKGVRKVYQHGDFHIGNLVYTVDRKIGVIDFNRCDIGDYVEEFYKVQQFDREVSIPFARGKIDGYFGGTPTLAFWQRQALYVAYASLYSILWSVPFGEKSVAEMVDRFQLVRKDYQDFQTVIPLWYA</sequence>
<evidence type="ECO:0000313" key="3">
    <source>
        <dbReference type="Proteomes" id="UP001209318"/>
    </source>
</evidence>
<organism evidence="2 3">
    <name type="scientific">Perspicuibacillus lycopersici</name>
    <dbReference type="NCBI Taxonomy" id="1325689"/>
    <lineage>
        <taxon>Bacteria</taxon>
        <taxon>Bacillati</taxon>
        <taxon>Bacillota</taxon>
        <taxon>Bacilli</taxon>
        <taxon>Bacillales</taxon>
        <taxon>Bacillaceae</taxon>
        <taxon>Perspicuibacillus</taxon>
    </lineage>
</organism>
<evidence type="ECO:0000259" key="1">
    <source>
        <dbReference type="Pfam" id="PF01636"/>
    </source>
</evidence>
<dbReference type="InterPro" id="IPR011009">
    <property type="entry name" value="Kinase-like_dom_sf"/>
</dbReference>
<feature type="domain" description="Aminoglycoside phosphotransferase" evidence="1">
    <location>
        <begin position="16"/>
        <end position="247"/>
    </location>
</feature>
<proteinExistence type="predicted"/>
<dbReference type="EMBL" id="JAOUSF010000004">
    <property type="protein sequence ID" value="MCU9614624.1"/>
    <property type="molecule type" value="Genomic_DNA"/>
</dbReference>
<dbReference type="SUPFAM" id="SSF56112">
    <property type="entry name" value="Protein kinase-like (PK-like)"/>
    <property type="match status" value="1"/>
</dbReference>
<dbReference type="PANTHER" id="PTHR41283:SF1">
    <property type="entry name" value="AMINOGLYCOSIDE PHOSPHOTRANSFERASE DOMAIN-CONTAINING PROTEIN"/>
    <property type="match status" value="1"/>
</dbReference>